<dbReference type="Proteomes" id="UP000253606">
    <property type="component" value="Chromosome"/>
</dbReference>
<gene>
    <name evidence="2" type="ORF">ACPOL_4606</name>
</gene>
<dbReference type="SUPFAM" id="SSF109854">
    <property type="entry name" value="DinB/YfiT-like putative metalloenzymes"/>
    <property type="match status" value="1"/>
</dbReference>
<keyword evidence="3" id="KW-1185">Reference proteome</keyword>
<dbReference type="Gene3D" id="1.20.120.450">
    <property type="entry name" value="dinb family like domain"/>
    <property type="match status" value="1"/>
</dbReference>
<dbReference type="EMBL" id="CP030840">
    <property type="protein sequence ID" value="AXC13878.1"/>
    <property type="molecule type" value="Genomic_DNA"/>
</dbReference>
<dbReference type="AlphaFoldDB" id="A0A2Z5G447"/>
<accession>A0A2Z5G447</accession>
<dbReference type="KEGG" id="abas:ACPOL_4606"/>
<dbReference type="RefSeq" id="WP_114208772.1">
    <property type="nucleotide sequence ID" value="NZ_CP030840.1"/>
</dbReference>
<dbReference type="OrthoDB" id="979115at2"/>
<dbReference type="Pfam" id="PF12867">
    <property type="entry name" value="DinB_2"/>
    <property type="match status" value="1"/>
</dbReference>
<name>A0A2Z5G447_9BACT</name>
<sequence length="191" mass="21773">MNSAAYNPPTVRHALLSWGLKRLSRKREKMFAEFEGWNPDWLSYKPSEHGWSVLQVLDHLARSEGAVRILGEQQTERADSRIHLVERLRLLRFKLLLRLPVKISVPRSLAIVSPETPESLEAVTAFWRNEHALLEEFVAIACPASLGTSVLRHPAVGRVSLSGVSGFLLAHLAHHQYQLWRVRFIVSEVFL</sequence>
<evidence type="ECO:0000259" key="1">
    <source>
        <dbReference type="Pfam" id="PF12867"/>
    </source>
</evidence>
<reference evidence="2 3" key="1">
    <citation type="journal article" date="2018" name="Front. Microbiol.">
        <title>Hydrolytic Capabilities as a Key to Environmental Success: Chitinolytic and Cellulolytic Acidobacteria From Acidic Sub-arctic Soils and Boreal Peatlands.</title>
        <authorList>
            <person name="Belova S.E."/>
            <person name="Ravin N.V."/>
            <person name="Pankratov T.A."/>
            <person name="Rakitin A.L."/>
            <person name="Ivanova A.A."/>
            <person name="Beletsky A.V."/>
            <person name="Mardanov A.V."/>
            <person name="Sinninghe Damste J.S."/>
            <person name="Dedysh S.N."/>
        </authorList>
    </citation>
    <scope>NUCLEOTIDE SEQUENCE [LARGE SCALE GENOMIC DNA]</scope>
    <source>
        <strain evidence="2 3">SBC82</strain>
    </source>
</reference>
<dbReference type="InterPro" id="IPR024775">
    <property type="entry name" value="DinB-like"/>
</dbReference>
<dbReference type="InterPro" id="IPR034660">
    <property type="entry name" value="DinB/YfiT-like"/>
</dbReference>
<protein>
    <recommendedName>
        <fullName evidence="1">DinB-like domain-containing protein</fullName>
    </recommendedName>
</protein>
<proteinExistence type="predicted"/>
<feature type="domain" description="DinB-like" evidence="1">
    <location>
        <begin position="23"/>
        <end position="178"/>
    </location>
</feature>
<organism evidence="2 3">
    <name type="scientific">Acidisarcina polymorpha</name>
    <dbReference type="NCBI Taxonomy" id="2211140"/>
    <lineage>
        <taxon>Bacteria</taxon>
        <taxon>Pseudomonadati</taxon>
        <taxon>Acidobacteriota</taxon>
        <taxon>Terriglobia</taxon>
        <taxon>Terriglobales</taxon>
        <taxon>Acidobacteriaceae</taxon>
        <taxon>Acidisarcina</taxon>
    </lineage>
</organism>
<evidence type="ECO:0000313" key="3">
    <source>
        <dbReference type="Proteomes" id="UP000253606"/>
    </source>
</evidence>
<evidence type="ECO:0000313" key="2">
    <source>
        <dbReference type="EMBL" id="AXC13878.1"/>
    </source>
</evidence>